<evidence type="ECO:0000313" key="4">
    <source>
        <dbReference type="Proteomes" id="UP000024376"/>
    </source>
</evidence>
<dbReference type="OrthoDB" id="77013at2759"/>
<dbReference type="InterPro" id="IPR014895">
    <property type="entry name" value="Alginate_lyase_2"/>
</dbReference>
<gene>
    <name evidence="3" type="ORF">M419DRAFT_86743</name>
</gene>
<feature type="domain" description="Alginate lyase 2" evidence="2">
    <location>
        <begin position="31"/>
        <end position="249"/>
    </location>
</feature>
<dbReference type="HOGENOM" id="CLU_081538_1_0_1"/>
<dbReference type="GO" id="GO:0016829">
    <property type="term" value="F:lyase activity"/>
    <property type="evidence" value="ECO:0007669"/>
    <property type="project" value="UniProtKB-KW"/>
</dbReference>
<sequence length="252" mass="26450">MAPKSIIGLLSLLPITAVLALDPSCAPGGNFDLSVWSLQLPTGSAGKVDTIKSKDLQGCDGYTGPTFFTDKSNGELILTAPGNPDITGCATTSGSEHCRTELREVNPATGQNTDWAPAGTNTLTVAMKVIQADDGSHGTAIGQVFAAAASKPLAEMYYSQKGDITVGVKQGPSGNQAITKLGTVPMGTYFTYIMSYSDEILSISINGNKTTLDTFNWGTPNCYFKSGNYNQGKTAITSEVHIQSIAVVHDQE</sequence>
<keyword evidence="3" id="KW-0456">Lyase</keyword>
<dbReference type="EMBL" id="KI911157">
    <property type="protein sequence ID" value="ETR99340.1"/>
    <property type="molecule type" value="Genomic_DNA"/>
</dbReference>
<evidence type="ECO:0000256" key="1">
    <source>
        <dbReference type="SAM" id="SignalP"/>
    </source>
</evidence>
<reference evidence="4" key="1">
    <citation type="journal article" date="2013" name="Ind. Biotechnol.">
        <title>Comparative genomics analysis of Trichoderma reesei strains.</title>
        <authorList>
            <person name="Koike H."/>
            <person name="Aerts A."/>
            <person name="LaButti K."/>
            <person name="Grigoriev I.V."/>
            <person name="Baker S.E."/>
        </authorList>
    </citation>
    <scope>NUCLEOTIDE SEQUENCE [LARGE SCALE GENOMIC DNA]</scope>
    <source>
        <strain evidence="4">ATCC 56765 / BCRC 32924 / NRRL 11460 / Rut C-30</strain>
    </source>
</reference>
<dbReference type="Proteomes" id="UP000024376">
    <property type="component" value="Unassembled WGS sequence"/>
</dbReference>
<organism evidence="3 4">
    <name type="scientific">Hypocrea jecorina (strain ATCC 56765 / BCRC 32924 / NRRL 11460 / Rut C-30)</name>
    <name type="common">Trichoderma reesei</name>
    <dbReference type="NCBI Taxonomy" id="1344414"/>
    <lineage>
        <taxon>Eukaryota</taxon>
        <taxon>Fungi</taxon>
        <taxon>Dikarya</taxon>
        <taxon>Ascomycota</taxon>
        <taxon>Pezizomycotina</taxon>
        <taxon>Sordariomycetes</taxon>
        <taxon>Hypocreomycetidae</taxon>
        <taxon>Hypocreales</taxon>
        <taxon>Hypocreaceae</taxon>
        <taxon>Trichoderma</taxon>
    </lineage>
</organism>
<feature type="chain" id="PRO_5001533589" evidence="1">
    <location>
        <begin position="21"/>
        <end position="252"/>
    </location>
</feature>
<proteinExistence type="predicted"/>
<dbReference type="Gene3D" id="2.60.120.200">
    <property type="match status" value="1"/>
</dbReference>
<dbReference type="AlphaFoldDB" id="A0A024S4E4"/>
<accession>A0A024S4E4</accession>
<evidence type="ECO:0000313" key="3">
    <source>
        <dbReference type="EMBL" id="ETR99340.1"/>
    </source>
</evidence>
<protein>
    <submittedName>
        <fullName evidence="3">Alginate lyase 2</fullName>
    </submittedName>
</protein>
<dbReference type="KEGG" id="trr:M419DRAFT_86743"/>
<dbReference type="Pfam" id="PF08787">
    <property type="entry name" value="Alginate_lyase2"/>
    <property type="match status" value="1"/>
</dbReference>
<name>A0A024S4E4_HYPJR</name>
<keyword evidence="1" id="KW-0732">Signal</keyword>
<feature type="signal peptide" evidence="1">
    <location>
        <begin position="1"/>
        <end position="20"/>
    </location>
</feature>
<dbReference type="SUPFAM" id="SSF49899">
    <property type="entry name" value="Concanavalin A-like lectins/glucanases"/>
    <property type="match status" value="1"/>
</dbReference>
<evidence type="ECO:0000259" key="2">
    <source>
        <dbReference type="Pfam" id="PF08787"/>
    </source>
</evidence>
<dbReference type="InterPro" id="IPR013320">
    <property type="entry name" value="ConA-like_dom_sf"/>
</dbReference>